<dbReference type="GO" id="GO:0004722">
    <property type="term" value="F:protein serine/threonine phosphatase activity"/>
    <property type="evidence" value="ECO:0007669"/>
    <property type="project" value="UniProtKB-EC"/>
</dbReference>
<dbReference type="PANTHER" id="PTHR45682">
    <property type="entry name" value="AGAP008228-PA"/>
    <property type="match status" value="1"/>
</dbReference>
<dbReference type="SMART" id="SM00195">
    <property type="entry name" value="DSPc"/>
    <property type="match status" value="1"/>
</dbReference>
<dbReference type="EC" id="3.1.3.48" evidence="3"/>
<dbReference type="PRINTS" id="PR01908">
    <property type="entry name" value="ADSPHPHTASE"/>
</dbReference>
<evidence type="ECO:0000259" key="4">
    <source>
        <dbReference type="PROSITE" id="PS50054"/>
    </source>
</evidence>
<dbReference type="PRINTS" id="PR01909">
    <property type="entry name" value="ADSPHPHTASEA"/>
</dbReference>
<accession>A0A210PZ89</accession>
<evidence type="ECO:0000256" key="1">
    <source>
        <dbReference type="ARBA" id="ARBA00008601"/>
    </source>
</evidence>
<comment type="catalytic activity">
    <reaction evidence="3">
        <text>O-phospho-L-seryl-[protein] + H2O = L-seryl-[protein] + phosphate</text>
        <dbReference type="Rhea" id="RHEA:20629"/>
        <dbReference type="Rhea" id="RHEA-COMP:9863"/>
        <dbReference type="Rhea" id="RHEA-COMP:11604"/>
        <dbReference type="ChEBI" id="CHEBI:15377"/>
        <dbReference type="ChEBI" id="CHEBI:29999"/>
        <dbReference type="ChEBI" id="CHEBI:43474"/>
        <dbReference type="ChEBI" id="CHEBI:83421"/>
        <dbReference type="EC" id="3.1.3.16"/>
    </reaction>
</comment>
<dbReference type="EC" id="3.1.3.16" evidence="3"/>
<dbReference type="GO" id="GO:0043409">
    <property type="term" value="P:negative regulation of MAPK cascade"/>
    <property type="evidence" value="ECO:0007669"/>
    <property type="project" value="TreeGrafter"/>
</dbReference>
<comment type="catalytic activity">
    <reaction evidence="3">
        <text>O-phospho-L-threonyl-[protein] + H2O = L-threonyl-[protein] + phosphate</text>
        <dbReference type="Rhea" id="RHEA:47004"/>
        <dbReference type="Rhea" id="RHEA-COMP:11060"/>
        <dbReference type="Rhea" id="RHEA-COMP:11605"/>
        <dbReference type="ChEBI" id="CHEBI:15377"/>
        <dbReference type="ChEBI" id="CHEBI:30013"/>
        <dbReference type="ChEBI" id="CHEBI:43474"/>
        <dbReference type="ChEBI" id="CHEBI:61977"/>
        <dbReference type="EC" id="3.1.3.16"/>
    </reaction>
</comment>
<dbReference type="STRING" id="6573.A0A210PZ89"/>
<feature type="domain" description="Tyrosine-protein phosphatase" evidence="4">
    <location>
        <begin position="33"/>
        <end position="182"/>
    </location>
</feature>
<dbReference type="PROSITE" id="PS50054">
    <property type="entry name" value="TYR_PHOSPHATASE_DUAL"/>
    <property type="match status" value="1"/>
</dbReference>
<evidence type="ECO:0000256" key="2">
    <source>
        <dbReference type="PIRSR" id="PIRSR620405-1"/>
    </source>
</evidence>
<keyword evidence="7" id="KW-1185">Reference proteome</keyword>
<organism evidence="6 7">
    <name type="scientific">Mizuhopecten yessoensis</name>
    <name type="common">Japanese scallop</name>
    <name type="synonym">Patinopecten yessoensis</name>
    <dbReference type="NCBI Taxonomy" id="6573"/>
    <lineage>
        <taxon>Eukaryota</taxon>
        <taxon>Metazoa</taxon>
        <taxon>Spiralia</taxon>
        <taxon>Lophotrochozoa</taxon>
        <taxon>Mollusca</taxon>
        <taxon>Bivalvia</taxon>
        <taxon>Autobranchia</taxon>
        <taxon>Pteriomorphia</taxon>
        <taxon>Pectinida</taxon>
        <taxon>Pectinoidea</taxon>
        <taxon>Pectinidae</taxon>
        <taxon>Mizuhopecten</taxon>
    </lineage>
</organism>
<evidence type="ECO:0000259" key="5">
    <source>
        <dbReference type="PROSITE" id="PS50056"/>
    </source>
</evidence>
<dbReference type="InterPro" id="IPR000387">
    <property type="entry name" value="Tyr_Pase_dom"/>
</dbReference>
<dbReference type="InterPro" id="IPR020405">
    <property type="entry name" value="Atypical_DUSP_subfamA"/>
</dbReference>
<name>A0A210PZ89_MIZYE</name>
<dbReference type="SUPFAM" id="SSF52799">
    <property type="entry name" value="(Phosphotyrosine protein) phosphatases II"/>
    <property type="match status" value="1"/>
</dbReference>
<keyword evidence="3" id="KW-0378">Hydrolase</keyword>
<feature type="domain" description="Tyrosine specific protein phosphatases" evidence="5">
    <location>
        <begin position="103"/>
        <end position="161"/>
    </location>
</feature>
<evidence type="ECO:0000313" key="7">
    <source>
        <dbReference type="Proteomes" id="UP000242188"/>
    </source>
</evidence>
<dbReference type="Pfam" id="PF00782">
    <property type="entry name" value="DSPc"/>
    <property type="match status" value="1"/>
</dbReference>
<reference evidence="6 7" key="1">
    <citation type="journal article" date="2017" name="Nat. Ecol. Evol.">
        <title>Scallop genome provides insights into evolution of bilaterian karyotype and development.</title>
        <authorList>
            <person name="Wang S."/>
            <person name="Zhang J."/>
            <person name="Jiao W."/>
            <person name="Li J."/>
            <person name="Xun X."/>
            <person name="Sun Y."/>
            <person name="Guo X."/>
            <person name="Huan P."/>
            <person name="Dong B."/>
            <person name="Zhang L."/>
            <person name="Hu X."/>
            <person name="Sun X."/>
            <person name="Wang J."/>
            <person name="Zhao C."/>
            <person name="Wang Y."/>
            <person name="Wang D."/>
            <person name="Huang X."/>
            <person name="Wang R."/>
            <person name="Lv J."/>
            <person name="Li Y."/>
            <person name="Zhang Z."/>
            <person name="Liu B."/>
            <person name="Lu W."/>
            <person name="Hui Y."/>
            <person name="Liang J."/>
            <person name="Zhou Z."/>
            <person name="Hou R."/>
            <person name="Li X."/>
            <person name="Liu Y."/>
            <person name="Li H."/>
            <person name="Ning X."/>
            <person name="Lin Y."/>
            <person name="Zhao L."/>
            <person name="Xing Q."/>
            <person name="Dou J."/>
            <person name="Li Y."/>
            <person name="Mao J."/>
            <person name="Guo H."/>
            <person name="Dou H."/>
            <person name="Li T."/>
            <person name="Mu C."/>
            <person name="Jiang W."/>
            <person name="Fu Q."/>
            <person name="Fu X."/>
            <person name="Miao Y."/>
            <person name="Liu J."/>
            <person name="Yu Q."/>
            <person name="Li R."/>
            <person name="Liao H."/>
            <person name="Li X."/>
            <person name="Kong Y."/>
            <person name="Jiang Z."/>
            <person name="Chourrout D."/>
            <person name="Li R."/>
            <person name="Bao Z."/>
        </authorList>
    </citation>
    <scope>NUCLEOTIDE SEQUENCE [LARGE SCALE GENOMIC DNA]</scope>
    <source>
        <strain evidence="6 7">PY_sf001</strain>
    </source>
</reference>
<comment type="catalytic activity">
    <reaction evidence="3">
        <text>O-phospho-L-tyrosyl-[protein] + H2O = L-tyrosyl-[protein] + phosphate</text>
        <dbReference type="Rhea" id="RHEA:10684"/>
        <dbReference type="Rhea" id="RHEA-COMP:10136"/>
        <dbReference type="Rhea" id="RHEA-COMP:20101"/>
        <dbReference type="ChEBI" id="CHEBI:15377"/>
        <dbReference type="ChEBI" id="CHEBI:43474"/>
        <dbReference type="ChEBI" id="CHEBI:46858"/>
        <dbReference type="ChEBI" id="CHEBI:61978"/>
        <dbReference type="EC" id="3.1.3.48"/>
    </reaction>
</comment>
<dbReference type="EMBL" id="NEDP02005356">
    <property type="protein sequence ID" value="OWF41793.1"/>
    <property type="molecule type" value="Genomic_DNA"/>
</dbReference>
<dbReference type="PANTHER" id="PTHR45682:SF1">
    <property type="entry name" value="DUAL SPECIFICITY PROTEIN PHOSPHATASE 3"/>
    <property type="match status" value="1"/>
</dbReference>
<sequence>MATGGADDKPCTPEELLNIITCQSGICMLPTDAYNEVFPNIYIGEESIAKNRTGLKKLGVTHLLNAAQGKTNFHVNINFEMFKRVDISYYGIEAMDQMNFQLTPFFDKSAEFIQKGIDSGGKVMVNCKVGGSRSATLVLAYLMIKHHLTIQDATRLVRSKREICPNDGFLQQLCDLNEKMNKTGHFDHKPEEISKTEENV</sequence>
<gene>
    <name evidence="6" type="ORF">KP79_PYT18043</name>
</gene>
<dbReference type="GO" id="GO:0008138">
    <property type="term" value="F:protein tyrosine/serine/threonine phosphatase activity"/>
    <property type="evidence" value="ECO:0007669"/>
    <property type="project" value="UniProtKB-UniRule"/>
</dbReference>
<dbReference type="OrthoDB" id="426001at2759"/>
<dbReference type="GO" id="GO:0004725">
    <property type="term" value="F:protein tyrosine phosphatase activity"/>
    <property type="evidence" value="ECO:0007669"/>
    <property type="project" value="UniProtKB-EC"/>
</dbReference>
<dbReference type="InterPro" id="IPR029021">
    <property type="entry name" value="Prot-tyrosine_phosphatase-like"/>
</dbReference>
<dbReference type="PROSITE" id="PS50056">
    <property type="entry name" value="TYR_PHOSPHATASE_2"/>
    <property type="match status" value="1"/>
</dbReference>
<keyword evidence="3" id="KW-0904">Protein phosphatase</keyword>
<comment type="similarity">
    <text evidence="1 3">Belongs to the protein-tyrosine phosphatase family. Non-receptor class dual specificity subfamily.</text>
</comment>
<dbReference type="GO" id="GO:0005737">
    <property type="term" value="C:cytoplasm"/>
    <property type="evidence" value="ECO:0007669"/>
    <property type="project" value="TreeGrafter"/>
</dbReference>
<evidence type="ECO:0000256" key="3">
    <source>
        <dbReference type="RuleBase" id="RU366038"/>
    </source>
</evidence>
<dbReference type="AlphaFoldDB" id="A0A210PZ89"/>
<protein>
    <recommendedName>
        <fullName evidence="3">Dual specificity protein phosphatase</fullName>
        <ecNumber evidence="3">3.1.3.16</ecNumber>
        <ecNumber evidence="3">3.1.3.48</ecNumber>
    </recommendedName>
</protein>
<dbReference type="InterPro" id="IPR000340">
    <property type="entry name" value="Dual-sp_phosphatase_cat-dom"/>
</dbReference>
<dbReference type="InterPro" id="IPR020422">
    <property type="entry name" value="TYR_PHOSPHATASE_DUAL_dom"/>
</dbReference>
<dbReference type="Proteomes" id="UP000242188">
    <property type="component" value="Unassembled WGS sequence"/>
</dbReference>
<evidence type="ECO:0000313" key="6">
    <source>
        <dbReference type="EMBL" id="OWF41793.1"/>
    </source>
</evidence>
<dbReference type="CDD" id="cd14515">
    <property type="entry name" value="DUSP3-like"/>
    <property type="match status" value="1"/>
</dbReference>
<proteinExistence type="inferred from homology"/>
<comment type="function">
    <text evidence="3">Dual specificity phosphatase able to dephosphorylate phosphotyrosine, phosphoserine and phosphothreonine residues, with a preference for phosphotyrosine as a substrate.</text>
</comment>
<dbReference type="GO" id="GO:0033549">
    <property type="term" value="F:MAP kinase phosphatase activity"/>
    <property type="evidence" value="ECO:0007669"/>
    <property type="project" value="TreeGrafter"/>
</dbReference>
<feature type="active site" description="Phosphocysteine intermediate" evidence="2">
    <location>
        <position position="127"/>
    </location>
</feature>
<dbReference type="Gene3D" id="3.90.190.10">
    <property type="entry name" value="Protein tyrosine phosphatase superfamily"/>
    <property type="match status" value="1"/>
</dbReference>
<comment type="caution">
    <text evidence="6">The sequence shown here is derived from an EMBL/GenBank/DDBJ whole genome shotgun (WGS) entry which is preliminary data.</text>
</comment>